<evidence type="ECO:0000313" key="3">
    <source>
        <dbReference type="Proteomes" id="UP001295794"/>
    </source>
</evidence>
<proteinExistence type="predicted"/>
<comment type="caution">
    <text evidence="2">The sequence shown here is derived from an EMBL/GenBank/DDBJ whole genome shotgun (WGS) entry which is preliminary data.</text>
</comment>
<organism evidence="2 3">
    <name type="scientific">Mycena citricolor</name>
    <dbReference type="NCBI Taxonomy" id="2018698"/>
    <lineage>
        <taxon>Eukaryota</taxon>
        <taxon>Fungi</taxon>
        <taxon>Dikarya</taxon>
        <taxon>Basidiomycota</taxon>
        <taxon>Agaricomycotina</taxon>
        <taxon>Agaricomycetes</taxon>
        <taxon>Agaricomycetidae</taxon>
        <taxon>Agaricales</taxon>
        <taxon>Marasmiineae</taxon>
        <taxon>Mycenaceae</taxon>
        <taxon>Mycena</taxon>
    </lineage>
</organism>
<feature type="region of interest" description="Disordered" evidence="1">
    <location>
        <begin position="1"/>
        <end position="21"/>
    </location>
</feature>
<feature type="compositionally biased region" description="Basic and acidic residues" evidence="1">
    <location>
        <begin position="1"/>
        <end position="12"/>
    </location>
</feature>
<dbReference type="Pfam" id="PF14223">
    <property type="entry name" value="Retrotran_gag_2"/>
    <property type="match status" value="1"/>
</dbReference>
<dbReference type="Proteomes" id="UP001295794">
    <property type="component" value="Unassembled WGS sequence"/>
</dbReference>
<protein>
    <recommendedName>
        <fullName evidence="4">CCHC-type domain-containing protein</fullName>
    </recommendedName>
</protein>
<reference evidence="2" key="1">
    <citation type="submission" date="2023-11" db="EMBL/GenBank/DDBJ databases">
        <authorList>
            <person name="De Vega J J."/>
            <person name="De Vega J J."/>
        </authorList>
    </citation>
    <scope>NUCLEOTIDE SEQUENCE</scope>
</reference>
<evidence type="ECO:0000256" key="1">
    <source>
        <dbReference type="SAM" id="MobiDB-lite"/>
    </source>
</evidence>
<dbReference type="AlphaFoldDB" id="A0AAD2GYL6"/>
<accession>A0AAD2GYL6</accession>
<evidence type="ECO:0008006" key="4">
    <source>
        <dbReference type="Google" id="ProtNLM"/>
    </source>
</evidence>
<dbReference type="EMBL" id="CAVNYO010000109">
    <property type="protein sequence ID" value="CAK5266519.1"/>
    <property type="molecule type" value="Genomic_DNA"/>
</dbReference>
<name>A0AAD2GYL6_9AGAR</name>
<keyword evidence="3" id="KW-1185">Reference proteome</keyword>
<gene>
    <name evidence="2" type="ORF">MYCIT1_LOCUS8309</name>
</gene>
<evidence type="ECO:0000313" key="2">
    <source>
        <dbReference type="EMBL" id="CAK5266519.1"/>
    </source>
</evidence>
<sequence>MAPFDHSKKTWENLRSSPSNHSSWKLNVEAAAKMHHLWRAIQGRMIEPEFLDPDNPTKAKMAEHDEWEDTRDEAAGMLWLCIEPDQQEHVKAFRNDPEWIWDALEALHAAQTAAPRFATLINLLGIVREDDEPLMKFLARITNIGGQWRELLPPTLSLNQLCEELQCIAAIRGISASHETVATHLLQNNTTNLTLDAVRTSFYTEDNRPVINGGVTTTASAMRASSISSLSTPYTPALARPSAQLLQCVFCDREGHVEADCYGRQNAMKKLKARTNLKKVTTANAATTDQTTTHLSYHRHHPVAPPRGSSWVPSDVALRVPKRYPPAGPAGGIWSIWGRGHMRGSAGGGERKYIHVTCLHL</sequence>